<dbReference type="InterPro" id="IPR002500">
    <property type="entry name" value="PAPS_reduct_dom"/>
</dbReference>
<keyword evidence="2" id="KW-0808">Transferase</keyword>
<reference evidence="2 3" key="1">
    <citation type="submission" date="2019-03" db="EMBL/GenBank/DDBJ databases">
        <title>Metabolic potential of uncultured bacteria and archaea associated with petroleum seepage in deep-sea sediments.</title>
        <authorList>
            <person name="Dong X."/>
            <person name="Hubert C."/>
        </authorList>
    </citation>
    <scope>NUCLEOTIDE SEQUENCE [LARGE SCALE GENOMIC DNA]</scope>
    <source>
        <strain evidence="2">E29_bin52</strain>
    </source>
</reference>
<name>A0A523W0H5_UNCAE</name>
<dbReference type="GO" id="GO:0016779">
    <property type="term" value="F:nucleotidyltransferase activity"/>
    <property type="evidence" value="ECO:0007669"/>
    <property type="project" value="UniProtKB-KW"/>
</dbReference>
<proteinExistence type="predicted"/>
<comment type="caution">
    <text evidence="2">The sequence shown here is derived from an EMBL/GenBank/DDBJ whole genome shotgun (WGS) entry which is preliminary data.</text>
</comment>
<accession>A0A523W0H5</accession>
<feature type="domain" description="Phosphoadenosine phosphosulphate reductase" evidence="1">
    <location>
        <begin position="102"/>
        <end position="235"/>
    </location>
</feature>
<dbReference type="Proteomes" id="UP000319130">
    <property type="component" value="Unassembled WGS sequence"/>
</dbReference>
<keyword evidence="2" id="KW-0548">Nucleotidyltransferase</keyword>
<sequence>MNEEVKKGCTELVEKSKAVVREAFEKFKSCEMAVTWTGGKDSTTNLWIVRQVCFEDNVDLPQVITIDEGDAFTEITDFLIRISKKWNIDLEWLCNFDVLRCCQSHLGNTVKVKDLNERNQAELKRIGFEEDSFTFEAESYAGNHLMKTVVLNQFIQENNTKALFMALRRDEQAARKHDEYFTKKEGGHLMPEHTRISPTLHFSERAIWNNIKLHNIPYCPLYEIGYRSLGARATSNPMAVGVPAWEQDLEHTPERAGRRQDKEKTMDRLRKLGYM</sequence>
<dbReference type="SUPFAM" id="SSF52402">
    <property type="entry name" value="Adenine nucleotide alpha hydrolases-like"/>
    <property type="match status" value="1"/>
</dbReference>
<dbReference type="InterPro" id="IPR050128">
    <property type="entry name" value="Sulfate_adenylyltrnsfr_sub2"/>
</dbReference>
<dbReference type="AlphaFoldDB" id="A0A523W0H5"/>
<dbReference type="PANTHER" id="PTHR43196">
    <property type="entry name" value="SULFATE ADENYLYLTRANSFERASE SUBUNIT 2"/>
    <property type="match status" value="1"/>
</dbReference>
<evidence type="ECO:0000313" key="3">
    <source>
        <dbReference type="Proteomes" id="UP000319130"/>
    </source>
</evidence>
<evidence type="ECO:0000259" key="1">
    <source>
        <dbReference type="Pfam" id="PF01507"/>
    </source>
</evidence>
<evidence type="ECO:0000313" key="2">
    <source>
        <dbReference type="EMBL" id="TET60513.1"/>
    </source>
</evidence>
<gene>
    <name evidence="2" type="ORF">E3J48_06590</name>
</gene>
<dbReference type="PANTHER" id="PTHR43196:SF1">
    <property type="entry name" value="SULFATE ADENYLYLTRANSFERASE SUBUNIT 2"/>
    <property type="match status" value="1"/>
</dbReference>
<dbReference type="InterPro" id="IPR014729">
    <property type="entry name" value="Rossmann-like_a/b/a_fold"/>
</dbReference>
<organism evidence="2 3">
    <name type="scientific">Aerophobetes bacterium</name>
    <dbReference type="NCBI Taxonomy" id="2030807"/>
    <lineage>
        <taxon>Bacteria</taxon>
        <taxon>Candidatus Aerophobota</taxon>
    </lineage>
</organism>
<dbReference type="Pfam" id="PF01507">
    <property type="entry name" value="PAPS_reduct"/>
    <property type="match status" value="1"/>
</dbReference>
<dbReference type="Gene3D" id="3.40.50.620">
    <property type="entry name" value="HUPs"/>
    <property type="match status" value="1"/>
</dbReference>
<protein>
    <submittedName>
        <fullName evidence="2">Adenylyltransferase</fullName>
    </submittedName>
</protein>
<dbReference type="EMBL" id="SOIZ01000295">
    <property type="protein sequence ID" value="TET60513.1"/>
    <property type="molecule type" value="Genomic_DNA"/>
</dbReference>